<reference evidence="3" key="1">
    <citation type="submission" date="2020-12" db="UniProtKB">
        <authorList>
            <consortium name="WormBaseParasite"/>
        </authorList>
    </citation>
    <scope>IDENTIFICATION</scope>
    <source>
        <strain evidence="3">MHco3</strain>
    </source>
</reference>
<feature type="region of interest" description="Disordered" evidence="1">
    <location>
        <begin position="107"/>
        <end position="139"/>
    </location>
</feature>
<evidence type="ECO:0000313" key="2">
    <source>
        <dbReference type="Proteomes" id="UP000025227"/>
    </source>
</evidence>
<protein>
    <submittedName>
        <fullName evidence="3">Reverse transcriptase domain-containing protein</fullName>
    </submittedName>
</protein>
<organism evidence="2 3">
    <name type="scientific">Haemonchus contortus</name>
    <name type="common">Barber pole worm</name>
    <dbReference type="NCBI Taxonomy" id="6289"/>
    <lineage>
        <taxon>Eukaryota</taxon>
        <taxon>Metazoa</taxon>
        <taxon>Ecdysozoa</taxon>
        <taxon>Nematoda</taxon>
        <taxon>Chromadorea</taxon>
        <taxon>Rhabditida</taxon>
        <taxon>Rhabditina</taxon>
        <taxon>Rhabditomorpha</taxon>
        <taxon>Strongyloidea</taxon>
        <taxon>Trichostrongylidae</taxon>
        <taxon>Haemonchus</taxon>
    </lineage>
</organism>
<dbReference type="PANTHER" id="PTHR47027">
    <property type="entry name" value="REVERSE TRANSCRIPTASE DOMAIN-CONTAINING PROTEIN"/>
    <property type="match status" value="1"/>
</dbReference>
<feature type="compositionally biased region" description="Basic and acidic residues" evidence="1">
    <location>
        <begin position="110"/>
        <end position="139"/>
    </location>
</feature>
<dbReference type="WBParaSite" id="HCON_00178580-00001">
    <property type="protein sequence ID" value="HCON_00178580-00001"/>
    <property type="gene ID" value="HCON_00178580"/>
</dbReference>
<evidence type="ECO:0000313" key="3">
    <source>
        <dbReference type="WBParaSite" id="HCON_00178580-00001"/>
    </source>
</evidence>
<dbReference type="PANTHER" id="PTHR47027:SF20">
    <property type="entry name" value="REVERSE TRANSCRIPTASE-LIKE PROTEIN WITH RNA-DIRECTED DNA POLYMERASE DOMAIN"/>
    <property type="match status" value="1"/>
</dbReference>
<dbReference type="AlphaFoldDB" id="A0A7I4Z2G7"/>
<dbReference type="Proteomes" id="UP000025227">
    <property type="component" value="Unplaced"/>
</dbReference>
<keyword evidence="2" id="KW-1185">Reference proteome</keyword>
<accession>A0A7I4Z2G7</accession>
<evidence type="ECO:0000256" key="1">
    <source>
        <dbReference type="SAM" id="MobiDB-lite"/>
    </source>
</evidence>
<name>A0A7I4Z2G7_HAECO</name>
<proteinExistence type="predicted"/>
<sequence>MPLCLMCIDLKKAFDIVETEAAIEALANQGIPTHYIRMLRELYDNFTTRISPFCKEVIVIVKRDDIVLITPDIEQAEQMLAEFDSACGKVGSRLNLTKTMFMKNGLVGSQHDERPSSRAVQKETRRMGSIQEHRGRSEEDKDAYLFDTADLPALTYASESWTLRKQDEHVVSSSELRHRTEIRDAVDYAKKSKITWAGHVMRYSDDRWTRTVTDWIPRDIKRTPGNPPTRWPGFFTKDLDEGNVEPRVPEARTIHWTTLARDRDEWRRYWRPLEEVDD</sequence>